<gene>
    <name evidence="1" type="ORF">DLAC_02191</name>
</gene>
<dbReference type="Gene3D" id="3.80.10.10">
    <property type="entry name" value="Ribonuclease Inhibitor"/>
    <property type="match status" value="1"/>
</dbReference>
<organism evidence="1 2">
    <name type="scientific">Tieghemostelium lacteum</name>
    <name type="common">Slime mold</name>
    <name type="synonym">Dictyostelium lacteum</name>
    <dbReference type="NCBI Taxonomy" id="361077"/>
    <lineage>
        <taxon>Eukaryota</taxon>
        <taxon>Amoebozoa</taxon>
        <taxon>Evosea</taxon>
        <taxon>Eumycetozoa</taxon>
        <taxon>Dictyostelia</taxon>
        <taxon>Dictyosteliales</taxon>
        <taxon>Raperosteliaceae</taxon>
        <taxon>Tieghemostelium</taxon>
    </lineage>
</organism>
<keyword evidence="2" id="KW-1185">Reference proteome</keyword>
<comment type="caution">
    <text evidence="1">The sequence shown here is derived from an EMBL/GenBank/DDBJ whole genome shotgun (WGS) entry which is preliminary data.</text>
</comment>
<dbReference type="InterPro" id="IPR032675">
    <property type="entry name" value="LRR_dom_sf"/>
</dbReference>
<proteinExistence type="predicted"/>
<dbReference type="AlphaFoldDB" id="A0A152A4C3"/>
<dbReference type="InParanoid" id="A0A152A4C3"/>
<protein>
    <recommendedName>
        <fullName evidence="3">F-box domain-containing protein</fullName>
    </recommendedName>
</protein>
<name>A0A152A4C3_TIELA</name>
<evidence type="ECO:0000313" key="1">
    <source>
        <dbReference type="EMBL" id="KYR01093.1"/>
    </source>
</evidence>
<reference evidence="1 2" key="1">
    <citation type="submission" date="2015-12" db="EMBL/GenBank/DDBJ databases">
        <title>Dictyostelia acquired genes for synthesis and detection of signals that induce cell-type specialization by lateral gene transfer from prokaryotes.</title>
        <authorList>
            <person name="Gloeckner G."/>
            <person name="Schaap P."/>
        </authorList>
    </citation>
    <scope>NUCLEOTIDE SEQUENCE [LARGE SCALE GENOMIC DNA]</scope>
    <source>
        <strain evidence="1 2">TK</strain>
    </source>
</reference>
<evidence type="ECO:0008006" key="3">
    <source>
        <dbReference type="Google" id="ProtNLM"/>
    </source>
</evidence>
<dbReference type="EMBL" id="LODT01000011">
    <property type="protein sequence ID" value="KYR01093.1"/>
    <property type="molecule type" value="Genomic_DNA"/>
</dbReference>
<accession>A0A152A4C3</accession>
<dbReference type="Proteomes" id="UP000076078">
    <property type="component" value="Unassembled WGS sequence"/>
</dbReference>
<evidence type="ECO:0000313" key="2">
    <source>
        <dbReference type="Proteomes" id="UP000076078"/>
    </source>
</evidence>
<sequence length="555" mass="63579">MVKLPHTILKSIFKVLFFEILKASKRDSVGHREISLPYIQSYLRLGLVSHEWRSLVSQYVTFDNLTFTVYNQSYIDKVLNYHKNDIKLGIRFTANISQYQTLNKYPHLKPYVIEANLDEHLPHLTNLSALTIDNEMFDETFNIPNLKKITFFRHMDSISFSILSLVNTIVKDNSLTLTISRVSNITEIPAVPLQSLKKLIIFRCGFKLEQQNTPTILQTINSHYLTLKTLKIVDCDINCSLQHIFVTLAPNQTLESLEVSMLRSLLPLSVITNFLNQNNKLRKLKLQMTLIDHSEFIITNNTLENIQCPIQLFSHWRSKSSIKVNTSPVDNPSMFNGITLYHFSTIQYLNVNSLDSNIFKLIGLNPPSLEHITFQFLFTSLEIYDNSTSTEMELKNFTNALTNNCNLTSLRFSSTLVPLSLVTSLLQLNHKYIKLLSFNNITEWNSEELPKYFGMNRYLHSLSINSIIPNSSISINPFVICISKILDTNDSLNFINISNSRVSPNNVTELVQNQFENSLKRNTSIKSLTLGITSGGISEIIQRNSISTYSPHYMV</sequence>